<feature type="chain" id="PRO_5009754391" evidence="1">
    <location>
        <begin position="20"/>
        <end position="131"/>
    </location>
</feature>
<dbReference type="EMBL" id="LN681225">
    <property type="protein sequence ID" value="CEK11584.1"/>
    <property type="molecule type" value="Genomic_DNA"/>
</dbReference>
<feature type="signal peptide" evidence="1">
    <location>
        <begin position="1"/>
        <end position="19"/>
    </location>
</feature>
<organism evidence="2 3">
    <name type="scientific">Legionella hackeliae</name>
    <dbReference type="NCBI Taxonomy" id="449"/>
    <lineage>
        <taxon>Bacteria</taxon>
        <taxon>Pseudomonadati</taxon>
        <taxon>Pseudomonadota</taxon>
        <taxon>Gammaproteobacteria</taxon>
        <taxon>Legionellales</taxon>
        <taxon>Legionellaceae</taxon>
        <taxon>Legionella</taxon>
    </lineage>
</organism>
<dbReference type="AlphaFoldDB" id="A0A0A8UXX3"/>
<evidence type="ECO:0000256" key="1">
    <source>
        <dbReference type="SAM" id="SignalP"/>
    </source>
</evidence>
<dbReference type="RefSeq" id="WP_147292357.1">
    <property type="nucleotide sequence ID" value="NZ_LN681225.1"/>
</dbReference>
<protein>
    <submittedName>
        <fullName evidence="2">Uncharacterized protein</fullName>
    </submittedName>
</protein>
<proteinExistence type="predicted"/>
<evidence type="ECO:0000313" key="2">
    <source>
        <dbReference type="EMBL" id="CEK11584.1"/>
    </source>
</evidence>
<accession>A0A0A8UXX3</accession>
<keyword evidence="3" id="KW-1185">Reference proteome</keyword>
<sequence>MIKYMVTAILACASTFVFANHAAIEGNYACKGVQMDGKTPFTCNETIKKTGNTYALTATCSDGTSYSGTGIYQSQNHSLSLAFKNDKQADEIGVSVKKIDKKGNLIGQWTNLVNRLLVRLFALNKRLHKKM</sequence>
<name>A0A0A8UXX3_LEGHA</name>
<dbReference type="PATRIC" id="fig|449.7.peg.1035"/>
<dbReference type="STRING" id="449.LHA_2578"/>
<dbReference type="Proteomes" id="UP000032803">
    <property type="component" value="Chromosome I"/>
</dbReference>
<dbReference type="KEGG" id="lha:LHA_2578"/>
<dbReference type="HOGENOM" id="CLU_1956848_0_0_6"/>
<keyword evidence="1" id="KW-0732">Signal</keyword>
<reference evidence="3" key="1">
    <citation type="submission" date="2014-09" db="EMBL/GenBank/DDBJ databases">
        <authorList>
            <person name="Gomez-Valero L."/>
        </authorList>
    </citation>
    <scope>NUCLEOTIDE SEQUENCE [LARGE SCALE GENOMIC DNA]</scope>
    <source>
        <strain evidence="3">ATCC35250</strain>
    </source>
</reference>
<gene>
    <name evidence="2" type="ORF">LHA_2578</name>
</gene>
<evidence type="ECO:0000313" key="3">
    <source>
        <dbReference type="Proteomes" id="UP000032803"/>
    </source>
</evidence>